<reference evidence="1" key="1">
    <citation type="submission" date="2022-03" db="EMBL/GenBank/DDBJ databases">
        <authorList>
            <person name="Sayadi A."/>
        </authorList>
    </citation>
    <scope>NUCLEOTIDE SEQUENCE</scope>
</reference>
<keyword evidence="2" id="KW-1185">Reference proteome</keyword>
<evidence type="ECO:0000313" key="1">
    <source>
        <dbReference type="EMBL" id="CAH1956828.1"/>
    </source>
</evidence>
<organism evidence="1 2">
    <name type="scientific">Acanthoscelides obtectus</name>
    <name type="common">Bean weevil</name>
    <name type="synonym">Bruchus obtectus</name>
    <dbReference type="NCBI Taxonomy" id="200917"/>
    <lineage>
        <taxon>Eukaryota</taxon>
        <taxon>Metazoa</taxon>
        <taxon>Ecdysozoa</taxon>
        <taxon>Arthropoda</taxon>
        <taxon>Hexapoda</taxon>
        <taxon>Insecta</taxon>
        <taxon>Pterygota</taxon>
        <taxon>Neoptera</taxon>
        <taxon>Endopterygota</taxon>
        <taxon>Coleoptera</taxon>
        <taxon>Polyphaga</taxon>
        <taxon>Cucujiformia</taxon>
        <taxon>Chrysomeloidea</taxon>
        <taxon>Chrysomelidae</taxon>
        <taxon>Bruchinae</taxon>
        <taxon>Bruchini</taxon>
        <taxon>Acanthoscelides</taxon>
    </lineage>
</organism>
<sequence>MSGRNYKLANSSLSPSGCSTSYSDCIYKASESVRTGVYSTDSFPRTAYRRKAYHKFLVSPCAFNTQDRRIYAKSSIPLYNVEFIIRIGISNLYIWKICIKCCS</sequence>
<gene>
    <name evidence="1" type="ORF">ACAOBT_LOCUS1736</name>
</gene>
<comment type="caution">
    <text evidence="1">The sequence shown here is derived from an EMBL/GenBank/DDBJ whole genome shotgun (WGS) entry which is preliminary data.</text>
</comment>
<protein>
    <submittedName>
        <fullName evidence="1">Uncharacterized protein</fullName>
    </submittedName>
</protein>
<dbReference type="Proteomes" id="UP001152888">
    <property type="component" value="Unassembled WGS sequence"/>
</dbReference>
<dbReference type="AlphaFoldDB" id="A0A9P0JS76"/>
<accession>A0A9P0JS76</accession>
<dbReference type="EMBL" id="CAKOFQ010006667">
    <property type="protein sequence ID" value="CAH1956828.1"/>
    <property type="molecule type" value="Genomic_DNA"/>
</dbReference>
<name>A0A9P0JS76_ACAOB</name>
<proteinExistence type="predicted"/>
<evidence type="ECO:0000313" key="2">
    <source>
        <dbReference type="Proteomes" id="UP001152888"/>
    </source>
</evidence>